<proteinExistence type="predicted"/>
<dbReference type="AlphaFoldDB" id="A0A9Q5I1E1"/>
<organism evidence="1 2">
    <name type="scientific">Sanghuangporus baumii</name>
    <name type="common">Phellinus baumii</name>
    <dbReference type="NCBI Taxonomy" id="108892"/>
    <lineage>
        <taxon>Eukaryota</taxon>
        <taxon>Fungi</taxon>
        <taxon>Dikarya</taxon>
        <taxon>Basidiomycota</taxon>
        <taxon>Agaricomycotina</taxon>
        <taxon>Agaricomycetes</taxon>
        <taxon>Hymenochaetales</taxon>
        <taxon>Hymenochaetaceae</taxon>
        <taxon>Sanghuangporus</taxon>
    </lineage>
</organism>
<keyword evidence="2" id="KW-1185">Reference proteome</keyword>
<dbReference type="EMBL" id="LNZH02000147">
    <property type="protein sequence ID" value="OCB89859.1"/>
    <property type="molecule type" value="Genomic_DNA"/>
</dbReference>
<reference evidence="1" key="1">
    <citation type="submission" date="2016-06" db="EMBL/GenBank/DDBJ databases">
        <title>Draft Genome sequence of the fungus Inonotus baumii.</title>
        <authorList>
            <person name="Zhu H."/>
            <person name="Lin W."/>
        </authorList>
    </citation>
    <scope>NUCLEOTIDE SEQUENCE</scope>
    <source>
        <strain evidence="1">821</strain>
    </source>
</reference>
<sequence>MMRTSVRWLALSADFGIENLVGLCVSAIWRDAISIDISLRVCIDSYAILIGDIAYLYSFRCDNPGSGATGVGTEFLRHGARNESHVRDDEMYKLEMDKDKGWTCSKAVCGRAVVAVNCEEVAKSAGPLIVCDLDAVALSVQHRATIQIATRLPDWYKSKQSSGTSARTFQTFDGPNHRVLLAYAARFCVIKNFGACGSSPSAIAISKDY</sequence>
<evidence type="ECO:0000313" key="2">
    <source>
        <dbReference type="Proteomes" id="UP000757232"/>
    </source>
</evidence>
<comment type="caution">
    <text evidence="1">The sequence shown here is derived from an EMBL/GenBank/DDBJ whole genome shotgun (WGS) entry which is preliminary data.</text>
</comment>
<protein>
    <submittedName>
        <fullName evidence="1">Uncharacterized protein</fullName>
    </submittedName>
</protein>
<evidence type="ECO:0000313" key="1">
    <source>
        <dbReference type="EMBL" id="OCB89859.1"/>
    </source>
</evidence>
<gene>
    <name evidence="1" type="ORF">A7U60_g2970</name>
</gene>
<name>A0A9Q5I1E1_SANBA</name>
<accession>A0A9Q5I1E1</accession>
<dbReference type="Proteomes" id="UP000757232">
    <property type="component" value="Unassembled WGS sequence"/>
</dbReference>